<organism evidence="1 2">
    <name type="scientific">Agromyces lapidis</name>
    <dbReference type="NCBI Taxonomy" id="279574"/>
    <lineage>
        <taxon>Bacteria</taxon>
        <taxon>Bacillati</taxon>
        <taxon>Actinomycetota</taxon>
        <taxon>Actinomycetes</taxon>
        <taxon>Micrococcales</taxon>
        <taxon>Microbacteriaceae</taxon>
        <taxon>Agromyces</taxon>
    </lineage>
</organism>
<gene>
    <name evidence="1" type="ORF">ACFFQV_04435</name>
</gene>
<evidence type="ECO:0008006" key="3">
    <source>
        <dbReference type="Google" id="ProtNLM"/>
    </source>
</evidence>
<reference evidence="1 2" key="1">
    <citation type="submission" date="2024-09" db="EMBL/GenBank/DDBJ databases">
        <authorList>
            <person name="Sun Q."/>
            <person name="Mori K."/>
        </authorList>
    </citation>
    <scope>NUCLEOTIDE SEQUENCE [LARGE SCALE GENOMIC DNA]</scope>
    <source>
        <strain evidence="1 2">JCM 14321</strain>
    </source>
</reference>
<accession>A0ABV5SPX8</accession>
<name>A0ABV5SPX8_9MICO</name>
<proteinExistence type="predicted"/>
<comment type="caution">
    <text evidence="1">The sequence shown here is derived from an EMBL/GenBank/DDBJ whole genome shotgun (WGS) entry which is preliminary data.</text>
</comment>
<dbReference type="Proteomes" id="UP001589667">
    <property type="component" value="Unassembled WGS sequence"/>
</dbReference>
<evidence type="ECO:0000313" key="2">
    <source>
        <dbReference type="Proteomes" id="UP001589667"/>
    </source>
</evidence>
<protein>
    <recommendedName>
        <fullName evidence="3">Minor tail protein</fullName>
    </recommendedName>
</protein>
<evidence type="ECO:0000313" key="1">
    <source>
        <dbReference type="EMBL" id="MFB9641536.1"/>
    </source>
</evidence>
<dbReference type="EMBL" id="JBHMBL010000001">
    <property type="protein sequence ID" value="MFB9641536.1"/>
    <property type="molecule type" value="Genomic_DNA"/>
</dbReference>
<dbReference type="RefSeq" id="WP_157423128.1">
    <property type="nucleotide sequence ID" value="NZ_BAAANI010000006.1"/>
</dbReference>
<sequence>MADVTGGTPPTNASPFDVAGDIKAVYDHFGDPSMFSVSTPSSLPVSDNWTGRRLWVADESTFYIWSGSGWVGDGNVVSPLSPSGYSVTGGIEVGRAGTLKKVTYSLLVTRTGADTTISDGSWLSIGTVIPTVARFGSGSSKYVTSECWNSAQWEPVAVSLGLVSGGLSVRASVAAIAFSTSGYFMVDGVAYG</sequence>
<keyword evidence="2" id="KW-1185">Reference proteome</keyword>